<protein>
    <submittedName>
        <fullName evidence="3">Alpha-mannosidase</fullName>
    </submittedName>
</protein>
<dbReference type="GO" id="GO:0006013">
    <property type="term" value="P:mannose metabolic process"/>
    <property type="evidence" value="ECO:0007669"/>
    <property type="project" value="InterPro"/>
</dbReference>
<evidence type="ECO:0000313" key="4">
    <source>
        <dbReference type="Proteomes" id="UP000236333"/>
    </source>
</evidence>
<dbReference type="InterPro" id="IPR011330">
    <property type="entry name" value="Glyco_hydro/deAcase_b/a-brl"/>
</dbReference>
<dbReference type="EMBL" id="PGGS01000027">
    <property type="protein sequence ID" value="PNH11583.1"/>
    <property type="molecule type" value="Genomic_DNA"/>
</dbReference>
<sequence length="219" mass="24148">MFGNGPTENNIQPPDENRYFELKTAELAVPNLPVTALFHDLRALTGLARELPPGNVTEETALYVANKIVNTYRPRDPASVEAARALAASVLARRDPADRMQVYAVGHCHIDTAWLWPFSETHRKTARSWSAQLRLAERFPWHIFTASSAQQYEWLLTDYPGLFAEIQAAAAKPVTACTTWCPDGQQDGQRPWAQMLQQQAQRVGPSAPSGATGSPAPPS</sequence>
<accession>A0A2J8AGD4</accession>
<keyword evidence="4" id="KW-1185">Reference proteome</keyword>
<feature type="region of interest" description="Disordered" evidence="1">
    <location>
        <begin position="187"/>
        <end position="219"/>
    </location>
</feature>
<name>A0A2J8AGD4_9CHLO</name>
<dbReference type="Gene3D" id="3.20.110.10">
    <property type="entry name" value="Glycoside hydrolase 38, N terminal domain"/>
    <property type="match status" value="1"/>
</dbReference>
<comment type="caution">
    <text evidence="3">The sequence shown here is derived from an EMBL/GenBank/DDBJ whole genome shotgun (WGS) entry which is preliminary data.</text>
</comment>
<organism evidence="3 4">
    <name type="scientific">Tetrabaena socialis</name>
    <dbReference type="NCBI Taxonomy" id="47790"/>
    <lineage>
        <taxon>Eukaryota</taxon>
        <taxon>Viridiplantae</taxon>
        <taxon>Chlorophyta</taxon>
        <taxon>core chlorophytes</taxon>
        <taxon>Chlorophyceae</taxon>
        <taxon>CS clade</taxon>
        <taxon>Chlamydomonadales</taxon>
        <taxon>Tetrabaenaceae</taxon>
        <taxon>Tetrabaena</taxon>
    </lineage>
</organism>
<dbReference type="InterPro" id="IPR000602">
    <property type="entry name" value="Glyco_hydro_38_N"/>
</dbReference>
<reference evidence="3 4" key="1">
    <citation type="journal article" date="2017" name="Mol. Biol. Evol.">
        <title>The 4-celled Tetrabaena socialis nuclear genome reveals the essential components for genetic control of cell number at the origin of multicellularity in the volvocine lineage.</title>
        <authorList>
            <person name="Featherston J."/>
            <person name="Arakaki Y."/>
            <person name="Hanschen E.R."/>
            <person name="Ferris P.J."/>
            <person name="Michod R.E."/>
            <person name="Olson B.J.S.C."/>
            <person name="Nozaki H."/>
            <person name="Durand P.M."/>
        </authorList>
    </citation>
    <scope>NUCLEOTIDE SEQUENCE [LARGE SCALE GENOMIC DNA]</scope>
    <source>
        <strain evidence="3 4">NIES-571</strain>
    </source>
</reference>
<dbReference type="PANTHER" id="PTHR46017">
    <property type="entry name" value="ALPHA-MANNOSIDASE 2C1"/>
    <property type="match status" value="1"/>
</dbReference>
<evidence type="ECO:0000313" key="3">
    <source>
        <dbReference type="EMBL" id="PNH11583.1"/>
    </source>
</evidence>
<feature type="domain" description="Glycoside hydrolase family 38 N-terminal" evidence="2">
    <location>
        <begin position="101"/>
        <end position="171"/>
    </location>
</feature>
<evidence type="ECO:0000256" key="1">
    <source>
        <dbReference type="SAM" id="MobiDB-lite"/>
    </source>
</evidence>
<dbReference type="InterPro" id="IPR027291">
    <property type="entry name" value="Glyco_hydro_38_N_sf"/>
</dbReference>
<dbReference type="PANTHER" id="PTHR46017:SF1">
    <property type="entry name" value="ALPHA-MANNOSIDASE 2C1"/>
    <property type="match status" value="1"/>
</dbReference>
<dbReference type="GO" id="GO:0009313">
    <property type="term" value="P:oligosaccharide catabolic process"/>
    <property type="evidence" value="ECO:0007669"/>
    <property type="project" value="TreeGrafter"/>
</dbReference>
<dbReference type="SUPFAM" id="SSF88713">
    <property type="entry name" value="Glycoside hydrolase/deacetylase"/>
    <property type="match status" value="1"/>
</dbReference>
<dbReference type="GO" id="GO:0004559">
    <property type="term" value="F:alpha-mannosidase activity"/>
    <property type="evidence" value="ECO:0007669"/>
    <property type="project" value="InterPro"/>
</dbReference>
<dbReference type="Proteomes" id="UP000236333">
    <property type="component" value="Unassembled WGS sequence"/>
</dbReference>
<gene>
    <name evidence="3" type="ORF">TSOC_001632</name>
</gene>
<dbReference type="OrthoDB" id="10261055at2759"/>
<dbReference type="AlphaFoldDB" id="A0A2J8AGD4"/>
<proteinExistence type="predicted"/>
<feature type="compositionally biased region" description="Low complexity" evidence="1">
    <location>
        <begin position="204"/>
        <end position="219"/>
    </location>
</feature>
<dbReference type="Pfam" id="PF01074">
    <property type="entry name" value="Glyco_hydro_38N"/>
    <property type="match status" value="1"/>
</dbReference>
<evidence type="ECO:0000259" key="2">
    <source>
        <dbReference type="Pfam" id="PF01074"/>
    </source>
</evidence>